<evidence type="ECO:0000313" key="14">
    <source>
        <dbReference type="Proteomes" id="UP001151081"/>
    </source>
</evidence>
<evidence type="ECO:0000256" key="5">
    <source>
        <dbReference type="ARBA" id="ARBA00023306"/>
    </source>
</evidence>
<feature type="domain" description="Mur ligase central" evidence="12">
    <location>
        <begin position="140"/>
        <end position="352"/>
    </location>
</feature>
<evidence type="ECO:0000256" key="3">
    <source>
        <dbReference type="ARBA" id="ARBA00022960"/>
    </source>
</evidence>
<organism evidence="13 14">
    <name type="scientific">Polyangium jinanense</name>
    <dbReference type="NCBI Taxonomy" id="2829994"/>
    <lineage>
        <taxon>Bacteria</taxon>
        <taxon>Pseudomonadati</taxon>
        <taxon>Myxococcota</taxon>
        <taxon>Polyangia</taxon>
        <taxon>Polyangiales</taxon>
        <taxon>Polyangiaceae</taxon>
        <taxon>Polyangium</taxon>
    </lineage>
</organism>
<keyword evidence="7 13" id="KW-0436">Ligase</keyword>
<comment type="pathway">
    <text evidence="7 8">Cell wall biogenesis; peptidoglycan biosynthesis.</text>
</comment>
<evidence type="ECO:0000259" key="11">
    <source>
        <dbReference type="Pfam" id="PF02875"/>
    </source>
</evidence>
<evidence type="ECO:0000256" key="8">
    <source>
        <dbReference type="RuleBase" id="RU004135"/>
    </source>
</evidence>
<evidence type="ECO:0000256" key="7">
    <source>
        <dbReference type="HAMAP-Rule" id="MF_00208"/>
    </source>
</evidence>
<keyword evidence="4 7" id="KW-0573">Peptidoglycan synthesis</keyword>
<dbReference type="InterPro" id="IPR005761">
    <property type="entry name" value="UDP-N-AcMur-Glu-dNH2Pim_ligase"/>
</dbReference>
<feature type="binding site" evidence="7">
    <location>
        <position position="506"/>
    </location>
    <ligand>
        <name>meso-2,6-diaminopimelate</name>
        <dbReference type="ChEBI" id="CHEBI:57791"/>
    </ligand>
</feature>
<evidence type="ECO:0000259" key="10">
    <source>
        <dbReference type="Pfam" id="PF01225"/>
    </source>
</evidence>
<evidence type="ECO:0000256" key="6">
    <source>
        <dbReference type="ARBA" id="ARBA00023316"/>
    </source>
</evidence>
<dbReference type="InterPro" id="IPR013221">
    <property type="entry name" value="Mur_ligase_cen"/>
</dbReference>
<dbReference type="Gene3D" id="3.40.1390.10">
    <property type="entry name" value="MurE/MurF, N-terminal domain"/>
    <property type="match status" value="1"/>
</dbReference>
<dbReference type="GO" id="GO:0051301">
    <property type="term" value="P:cell division"/>
    <property type="evidence" value="ECO:0007669"/>
    <property type="project" value="UniProtKB-KW"/>
</dbReference>
<dbReference type="InterPro" id="IPR000713">
    <property type="entry name" value="Mur_ligase_N"/>
</dbReference>
<comment type="PTM">
    <text evidence="7">Carboxylation is probably crucial for Mg(2+) binding and, consequently, for the gamma-phosphate positioning of ATP.</text>
</comment>
<keyword evidence="7" id="KW-0547">Nucleotide-binding</keyword>
<evidence type="ECO:0000256" key="2">
    <source>
        <dbReference type="ARBA" id="ARBA00022618"/>
    </source>
</evidence>
<dbReference type="AlphaFoldDB" id="A0A9X3XBL9"/>
<feature type="short sequence motif" description="Meso-diaminopimelate recognition motif" evidence="7">
    <location>
        <begin position="450"/>
        <end position="453"/>
    </location>
</feature>
<comment type="subcellular location">
    <subcellularLocation>
        <location evidence="7 8">Cytoplasm</location>
    </subcellularLocation>
</comment>
<dbReference type="GO" id="GO:0005524">
    <property type="term" value="F:ATP binding"/>
    <property type="evidence" value="ECO:0007669"/>
    <property type="project" value="UniProtKB-UniRule"/>
</dbReference>
<dbReference type="RefSeq" id="WP_272424980.1">
    <property type="nucleotide sequence ID" value="NZ_JAGTJJ010000031.1"/>
</dbReference>
<keyword evidence="3 7" id="KW-0133">Cell shape</keyword>
<dbReference type="Pfam" id="PF02875">
    <property type="entry name" value="Mur_ligase_C"/>
    <property type="match status" value="1"/>
</dbReference>
<feature type="region of interest" description="Disordered" evidence="9">
    <location>
        <begin position="1"/>
        <end position="24"/>
    </location>
</feature>
<feature type="compositionally biased region" description="Basic and acidic residues" evidence="9">
    <location>
        <begin position="1"/>
        <end position="17"/>
    </location>
</feature>
<evidence type="ECO:0000256" key="4">
    <source>
        <dbReference type="ARBA" id="ARBA00022984"/>
    </source>
</evidence>
<feature type="binding site" evidence="7">
    <location>
        <position position="211"/>
    </location>
    <ligand>
        <name>UDP-N-acetyl-alpha-D-muramoyl-L-alanyl-D-glutamate</name>
        <dbReference type="ChEBI" id="CHEBI:83900"/>
    </ligand>
</feature>
<feature type="binding site" evidence="7">
    <location>
        <begin position="142"/>
        <end position="148"/>
    </location>
    <ligand>
        <name>ATP</name>
        <dbReference type="ChEBI" id="CHEBI:30616"/>
    </ligand>
</feature>
<comment type="caution">
    <text evidence="7">Lacks conserved residue(s) required for the propagation of feature annotation.</text>
</comment>
<dbReference type="GO" id="GO:0005737">
    <property type="term" value="C:cytoplasm"/>
    <property type="evidence" value="ECO:0007669"/>
    <property type="project" value="UniProtKB-SubCell"/>
</dbReference>
<dbReference type="InterPro" id="IPR036565">
    <property type="entry name" value="Mur-like_cat_sf"/>
</dbReference>
<dbReference type="PANTHER" id="PTHR23135:SF4">
    <property type="entry name" value="UDP-N-ACETYLMURAMOYL-L-ALANYL-D-GLUTAMATE--2,6-DIAMINOPIMELATE LIGASE MURE HOMOLOG, CHLOROPLASTIC"/>
    <property type="match status" value="1"/>
</dbReference>
<evidence type="ECO:0000256" key="9">
    <source>
        <dbReference type="SAM" id="MobiDB-lite"/>
    </source>
</evidence>
<feature type="binding site" evidence="7">
    <location>
        <position position="502"/>
    </location>
    <ligand>
        <name>meso-2,6-diaminopimelate</name>
        <dbReference type="ChEBI" id="CHEBI:57791"/>
    </ligand>
</feature>
<feature type="binding site" evidence="7">
    <location>
        <begin position="450"/>
        <end position="453"/>
    </location>
    <ligand>
        <name>meso-2,6-diaminopimelate</name>
        <dbReference type="ChEBI" id="CHEBI:57791"/>
    </ligand>
</feature>
<dbReference type="Pfam" id="PF08245">
    <property type="entry name" value="Mur_ligase_M"/>
    <property type="match status" value="1"/>
</dbReference>
<comment type="function">
    <text evidence="7">Catalyzes the addition of meso-diaminopimelic acid to the nucleotide precursor UDP-N-acetylmuramoyl-L-alanyl-D-glutamate (UMAG) in the biosynthesis of bacterial cell-wall peptidoglycan.</text>
</comment>
<dbReference type="HAMAP" id="MF_00208">
    <property type="entry name" value="MurE"/>
    <property type="match status" value="1"/>
</dbReference>
<gene>
    <name evidence="7" type="primary">murE</name>
    <name evidence="13" type="ORF">KEG57_35160</name>
</gene>
<evidence type="ECO:0000313" key="13">
    <source>
        <dbReference type="EMBL" id="MDC3985773.1"/>
    </source>
</evidence>
<comment type="cofactor">
    <cofactor evidence="7">
        <name>Mg(2+)</name>
        <dbReference type="ChEBI" id="CHEBI:18420"/>
    </cofactor>
</comment>
<sequence>MTNERTNEELLHPRETSEGAPPSCKQAKLGRKLGDLVNEIPGAKLAFGDPSVFITGVHHDSRRVSPGDLFVARSGAHTSGERFVVDAIGRGASAVLTASGASVETNGLPRIEVVDVPSALAYASAAVYGHPTFALEVVGVTGTNGKTTTTHLVQACLAAAGQRPGIVGTLGYRFGDLDLPSTHTSPEADELARIAAAMHLRGASHLVMEVSSIALAARRVEAVRFRVAAFLNLTQDHLDYHGTMEAYAEAKARLFVDLGPGSAAINVDDPFGAELVKRLAPRGLAGPSSSTIARFSTRIGISPDEADIAPVSVEHTSSGIWLVARTPAGQLSIRSPLVGAHNVQNLLATVAICWLLEIDLHAAARVLSGTIRVPGRLERCDDPTRDDVIVLVDYAHTPDALDRVLQSVRAFGQGRVHCVFGCGGDRDPKKRPLMGEAVARGADVAIVTNDNPRSEDPRAIADAILPGLAGGKATVRVELDRAKAIEHAVLDAAPGDVVLVAGKGHEPYQIIGAVTLPFDDRVEAERALGLRRAARGGA</sequence>
<feature type="domain" description="Mur ligase N-terminal catalytic" evidence="10">
    <location>
        <begin position="54"/>
        <end position="126"/>
    </location>
</feature>
<evidence type="ECO:0000259" key="12">
    <source>
        <dbReference type="Pfam" id="PF08245"/>
    </source>
</evidence>
<dbReference type="GO" id="GO:0071555">
    <property type="term" value="P:cell wall organization"/>
    <property type="evidence" value="ECO:0007669"/>
    <property type="project" value="UniProtKB-KW"/>
</dbReference>
<feature type="binding site" evidence="7">
    <location>
        <position position="426"/>
    </location>
    <ligand>
        <name>meso-2,6-diaminopimelate</name>
        <dbReference type="ChEBI" id="CHEBI:57791"/>
    </ligand>
</feature>
<protein>
    <recommendedName>
        <fullName evidence="7">UDP-N-acetylmuramoyl-L-alanyl-D-glutamate--2,6-diaminopimelate ligase</fullName>
        <ecNumber evidence="7">6.3.2.13</ecNumber>
    </recommendedName>
    <alternativeName>
        <fullName evidence="7">Meso-A2pm-adding enzyme</fullName>
    </alternativeName>
    <alternativeName>
        <fullName evidence="7">Meso-diaminopimelate-adding enzyme</fullName>
    </alternativeName>
    <alternativeName>
        <fullName evidence="7">UDP-MurNAc-L-Ala-D-Glu:meso-diaminopimelate ligase</fullName>
    </alternativeName>
    <alternativeName>
        <fullName evidence="7">UDP-MurNAc-tripeptide synthetase</fullName>
    </alternativeName>
    <alternativeName>
        <fullName evidence="7">UDP-N-acetylmuramyl-tripeptide synthetase</fullName>
    </alternativeName>
</protein>
<dbReference type="SUPFAM" id="SSF53244">
    <property type="entry name" value="MurD-like peptide ligases, peptide-binding domain"/>
    <property type="match status" value="1"/>
</dbReference>
<feature type="domain" description="Mur ligase C-terminal" evidence="11">
    <location>
        <begin position="375"/>
        <end position="504"/>
    </location>
</feature>
<dbReference type="Proteomes" id="UP001151081">
    <property type="component" value="Unassembled WGS sequence"/>
</dbReference>
<dbReference type="NCBIfam" id="NF001126">
    <property type="entry name" value="PRK00139.1-4"/>
    <property type="match status" value="1"/>
</dbReference>
<dbReference type="GO" id="GO:0000287">
    <property type="term" value="F:magnesium ion binding"/>
    <property type="evidence" value="ECO:0007669"/>
    <property type="project" value="UniProtKB-UniRule"/>
</dbReference>
<dbReference type="SUPFAM" id="SSF63418">
    <property type="entry name" value="MurE/MurF N-terminal domain"/>
    <property type="match status" value="1"/>
</dbReference>
<dbReference type="SUPFAM" id="SSF53623">
    <property type="entry name" value="MurD-like peptide ligases, catalytic domain"/>
    <property type="match status" value="1"/>
</dbReference>
<comment type="similarity">
    <text evidence="1 7">Belongs to the MurCDEF family. MurE subfamily.</text>
</comment>
<reference evidence="13 14" key="1">
    <citation type="submission" date="2021-04" db="EMBL/GenBank/DDBJ databases">
        <title>Genome analysis of Polyangium sp.</title>
        <authorList>
            <person name="Li Y."/>
            <person name="Wang J."/>
        </authorList>
    </citation>
    <scope>NUCLEOTIDE SEQUENCE [LARGE SCALE GENOMIC DNA]</scope>
    <source>
        <strain evidence="13 14">SDU14</strain>
    </source>
</reference>
<comment type="catalytic activity">
    <reaction evidence="7">
        <text>UDP-N-acetyl-alpha-D-muramoyl-L-alanyl-D-glutamate + meso-2,6-diaminopimelate + ATP = UDP-N-acetyl-alpha-D-muramoyl-L-alanyl-gamma-D-glutamyl-meso-2,6-diaminopimelate + ADP + phosphate + H(+)</text>
        <dbReference type="Rhea" id="RHEA:23676"/>
        <dbReference type="ChEBI" id="CHEBI:15378"/>
        <dbReference type="ChEBI" id="CHEBI:30616"/>
        <dbReference type="ChEBI" id="CHEBI:43474"/>
        <dbReference type="ChEBI" id="CHEBI:57791"/>
        <dbReference type="ChEBI" id="CHEBI:83900"/>
        <dbReference type="ChEBI" id="CHEBI:83905"/>
        <dbReference type="ChEBI" id="CHEBI:456216"/>
        <dbReference type="EC" id="6.3.2.13"/>
    </reaction>
</comment>
<dbReference type="InterPro" id="IPR036615">
    <property type="entry name" value="Mur_ligase_C_dom_sf"/>
</dbReference>
<proteinExistence type="inferred from homology"/>
<evidence type="ECO:0000256" key="1">
    <source>
        <dbReference type="ARBA" id="ARBA00005898"/>
    </source>
</evidence>
<keyword evidence="7" id="KW-0963">Cytoplasm</keyword>
<keyword evidence="6 7" id="KW-0961">Cell wall biogenesis/degradation</keyword>
<feature type="binding site" evidence="7">
    <location>
        <position position="219"/>
    </location>
    <ligand>
        <name>UDP-N-acetyl-alpha-D-muramoyl-L-alanyl-D-glutamate</name>
        <dbReference type="ChEBI" id="CHEBI:83900"/>
    </ligand>
</feature>
<feature type="modified residue" description="N6-carboxylysine" evidence="7">
    <location>
        <position position="251"/>
    </location>
</feature>
<keyword evidence="7" id="KW-0460">Magnesium</keyword>
<accession>A0A9X3XBL9</accession>
<feature type="binding site" evidence="7">
    <location>
        <position position="61"/>
    </location>
    <ligand>
        <name>UDP-N-acetyl-alpha-D-muramoyl-L-alanyl-D-glutamate</name>
        <dbReference type="ChEBI" id="CHEBI:83900"/>
    </ligand>
</feature>
<name>A0A9X3XBL9_9BACT</name>
<keyword evidence="5 7" id="KW-0131">Cell cycle</keyword>
<dbReference type="EC" id="6.3.2.13" evidence="7"/>
<keyword evidence="2 7" id="KW-0132">Cell division</keyword>
<dbReference type="NCBIfam" id="TIGR01085">
    <property type="entry name" value="murE"/>
    <property type="match status" value="1"/>
</dbReference>
<dbReference type="Gene3D" id="3.40.1190.10">
    <property type="entry name" value="Mur-like, catalytic domain"/>
    <property type="match status" value="1"/>
</dbReference>
<comment type="caution">
    <text evidence="13">The sequence shown here is derived from an EMBL/GenBank/DDBJ whole genome shotgun (WGS) entry which is preliminary data.</text>
</comment>
<keyword evidence="14" id="KW-1185">Reference proteome</keyword>
<dbReference type="Pfam" id="PF01225">
    <property type="entry name" value="Mur_ligase"/>
    <property type="match status" value="1"/>
</dbReference>
<dbReference type="GO" id="GO:0008765">
    <property type="term" value="F:UDP-N-acetylmuramoylalanyl-D-glutamate-2,6-diaminopimelate ligase activity"/>
    <property type="evidence" value="ECO:0007669"/>
    <property type="project" value="UniProtKB-UniRule"/>
</dbReference>
<dbReference type="GO" id="GO:0009252">
    <property type="term" value="P:peptidoglycan biosynthetic process"/>
    <property type="evidence" value="ECO:0007669"/>
    <property type="project" value="UniProtKB-UniRule"/>
</dbReference>
<dbReference type="EMBL" id="JAGTJJ010000031">
    <property type="protein sequence ID" value="MDC3985773.1"/>
    <property type="molecule type" value="Genomic_DNA"/>
</dbReference>
<dbReference type="InterPro" id="IPR035911">
    <property type="entry name" value="MurE/MurF_N"/>
</dbReference>
<dbReference type="Gene3D" id="3.90.190.20">
    <property type="entry name" value="Mur ligase, C-terminal domain"/>
    <property type="match status" value="1"/>
</dbReference>
<dbReference type="NCBIfam" id="NF001124">
    <property type="entry name" value="PRK00139.1-2"/>
    <property type="match status" value="1"/>
</dbReference>
<dbReference type="InterPro" id="IPR004101">
    <property type="entry name" value="Mur_ligase_C"/>
</dbReference>
<dbReference type="GO" id="GO:0008360">
    <property type="term" value="P:regulation of cell shape"/>
    <property type="evidence" value="ECO:0007669"/>
    <property type="project" value="UniProtKB-KW"/>
</dbReference>
<dbReference type="PANTHER" id="PTHR23135">
    <property type="entry name" value="MUR LIGASE FAMILY MEMBER"/>
    <property type="match status" value="1"/>
</dbReference>
<keyword evidence="7" id="KW-0067">ATP-binding</keyword>